<dbReference type="AlphaFoldDB" id="A0A2N6CS51"/>
<keyword evidence="2" id="KW-0812">Transmembrane</keyword>
<gene>
    <name evidence="3" type="ORF">C0630_18630</name>
</gene>
<feature type="region of interest" description="Disordered" evidence="1">
    <location>
        <begin position="339"/>
        <end position="359"/>
    </location>
</feature>
<keyword evidence="2" id="KW-0472">Membrane</keyword>
<accession>A0A2N6CS51</accession>
<name>A0A2N6CS51_9GAMM</name>
<feature type="transmembrane region" description="Helical" evidence="2">
    <location>
        <begin position="30"/>
        <end position="50"/>
    </location>
</feature>
<organism evidence="3 4">
    <name type="scientific">Sedimenticola selenatireducens</name>
    <dbReference type="NCBI Taxonomy" id="191960"/>
    <lineage>
        <taxon>Bacteria</taxon>
        <taxon>Pseudomonadati</taxon>
        <taxon>Pseudomonadota</taxon>
        <taxon>Gammaproteobacteria</taxon>
        <taxon>Chromatiales</taxon>
        <taxon>Sedimenticolaceae</taxon>
        <taxon>Sedimenticola</taxon>
    </lineage>
</organism>
<evidence type="ECO:0000256" key="1">
    <source>
        <dbReference type="SAM" id="MobiDB-lite"/>
    </source>
</evidence>
<reference evidence="3 4" key="1">
    <citation type="submission" date="2017-11" db="EMBL/GenBank/DDBJ databases">
        <title>Genome-resolved metagenomics identifies genetic mobility, metabolic interactions, and unexpected diversity in perchlorate-reducing communities.</title>
        <authorList>
            <person name="Barnum T.P."/>
            <person name="Figueroa I.A."/>
            <person name="Carlstrom C.I."/>
            <person name="Lucas L.N."/>
            <person name="Engelbrektson A.L."/>
            <person name="Coates J.D."/>
        </authorList>
    </citation>
    <scope>NUCLEOTIDE SEQUENCE [LARGE SCALE GENOMIC DNA]</scope>
    <source>
        <strain evidence="3">BM301</strain>
    </source>
</reference>
<keyword evidence="2" id="KW-1133">Transmembrane helix</keyword>
<evidence type="ECO:0000313" key="4">
    <source>
        <dbReference type="Proteomes" id="UP000235015"/>
    </source>
</evidence>
<dbReference type="Proteomes" id="UP000235015">
    <property type="component" value="Unassembled WGS sequence"/>
</dbReference>
<evidence type="ECO:0000313" key="3">
    <source>
        <dbReference type="EMBL" id="PLX59916.1"/>
    </source>
</evidence>
<protein>
    <submittedName>
        <fullName evidence="3">Uncharacterized protein</fullName>
    </submittedName>
</protein>
<evidence type="ECO:0000256" key="2">
    <source>
        <dbReference type="SAM" id="Phobius"/>
    </source>
</evidence>
<comment type="caution">
    <text evidence="3">The sequence shown here is derived from an EMBL/GenBank/DDBJ whole genome shotgun (WGS) entry which is preliminary data.</text>
</comment>
<proteinExistence type="predicted"/>
<feature type="transmembrane region" description="Helical" evidence="2">
    <location>
        <begin position="309"/>
        <end position="328"/>
    </location>
</feature>
<sequence>MDFLKTKLGKLIWRGRGGDRRNRSLGHGRGVALVILVVCLVGIVLYLAFWPRNRIYTLDINTEVVSFIVENPALSEWNVDSGELYTNFSDEKPVPDKLDNFSILILNKGVNVEVQRHGVGLLFIRLRCEGGKSVGKVEQLDGKERPLNEWALIKLLLKDKHIVLPFRGYLSVGEDITTHVDSMLLGGTVSIIEEKLFTKEHYSAGQENLVSGDRVQLWVKNGSVGTPASEIIERCGGNKAFLENQKGEGVASRLDGFIRAEPKDGFSEAKNSLSLIAHGNAEYATVERFGSGGYEVSAQPWMRFINDPILGVLVAVLGILVLLVEVTFKAAELREKLVDTGEQKTRQSGRSREKSSHED</sequence>
<dbReference type="RefSeq" id="WP_273440939.1">
    <property type="nucleotide sequence ID" value="NZ_PKUN01000030.1"/>
</dbReference>
<dbReference type="EMBL" id="PKUN01000030">
    <property type="protein sequence ID" value="PLX59916.1"/>
    <property type="molecule type" value="Genomic_DNA"/>
</dbReference>